<dbReference type="PANTHER" id="PTHR15822">
    <property type="entry name" value="TRAF AND TNF RECEPTOR-ASSOCIATED PROTEIN"/>
    <property type="match status" value="1"/>
</dbReference>
<dbReference type="InterPro" id="IPR036691">
    <property type="entry name" value="Endo/exonu/phosph_ase_sf"/>
</dbReference>
<dbReference type="GO" id="GO:0070260">
    <property type="term" value="F:5'-tyrosyl-DNA phosphodiesterase activity"/>
    <property type="evidence" value="ECO:0007669"/>
    <property type="project" value="TreeGrafter"/>
</dbReference>
<dbReference type="Gene3D" id="3.60.10.10">
    <property type="entry name" value="Endonuclease/exonuclease/phosphatase"/>
    <property type="match status" value="1"/>
</dbReference>
<evidence type="ECO:0000259" key="11">
    <source>
        <dbReference type="Pfam" id="PF03372"/>
    </source>
</evidence>
<evidence type="ECO:0000313" key="12">
    <source>
        <dbReference type="EMBL" id="TGJ83173.1"/>
    </source>
</evidence>
<comment type="subcellular location">
    <subcellularLocation>
        <location evidence="3">Nucleus</location>
        <location evidence="3">PML body</location>
    </subcellularLocation>
</comment>
<proteinExistence type="predicted"/>
<dbReference type="Pfam" id="PF03372">
    <property type="entry name" value="Exo_endo_phos"/>
    <property type="match status" value="1"/>
</dbReference>
<dbReference type="GO" id="GO:0005737">
    <property type="term" value="C:cytoplasm"/>
    <property type="evidence" value="ECO:0007669"/>
    <property type="project" value="TreeGrafter"/>
</dbReference>
<dbReference type="PANTHER" id="PTHR15822:SF4">
    <property type="entry name" value="TYROSYL-DNA PHOSPHODIESTERASE 2"/>
    <property type="match status" value="1"/>
</dbReference>
<evidence type="ECO:0000256" key="10">
    <source>
        <dbReference type="ARBA" id="ARBA00023242"/>
    </source>
</evidence>
<keyword evidence="5" id="KW-0479">Metal-binding</keyword>
<keyword evidence="8" id="KW-0460">Magnesium</keyword>
<reference evidence="12 13" key="1">
    <citation type="submission" date="2019-03" db="EMBL/GenBank/DDBJ databases">
        <title>Draft genome sequence of Xylaria hypoxylon DSM 108379, a ubiquitous saprotrophic-parasitic fungi on hardwood.</title>
        <authorList>
            <person name="Buettner E."/>
            <person name="Leonhardt S."/>
            <person name="Gebauer A.M."/>
            <person name="Liers C."/>
            <person name="Hofrichter M."/>
            <person name="Kellner H."/>
        </authorList>
    </citation>
    <scope>NUCLEOTIDE SEQUENCE [LARGE SCALE GENOMIC DNA]</scope>
    <source>
        <strain evidence="12 13">DSM 108379</strain>
    </source>
</reference>
<dbReference type="InterPro" id="IPR005135">
    <property type="entry name" value="Endo/exonuclease/phosphatase"/>
</dbReference>
<dbReference type="GO" id="GO:0046872">
    <property type="term" value="F:metal ion binding"/>
    <property type="evidence" value="ECO:0007669"/>
    <property type="project" value="UniProtKB-KW"/>
</dbReference>
<dbReference type="CDD" id="cd09080">
    <property type="entry name" value="TDP2"/>
    <property type="match status" value="1"/>
</dbReference>
<evidence type="ECO:0000256" key="3">
    <source>
        <dbReference type="ARBA" id="ARBA00004322"/>
    </source>
</evidence>
<organism evidence="12 13">
    <name type="scientific">Xylaria hypoxylon</name>
    <dbReference type="NCBI Taxonomy" id="37992"/>
    <lineage>
        <taxon>Eukaryota</taxon>
        <taxon>Fungi</taxon>
        <taxon>Dikarya</taxon>
        <taxon>Ascomycota</taxon>
        <taxon>Pezizomycotina</taxon>
        <taxon>Sordariomycetes</taxon>
        <taxon>Xylariomycetidae</taxon>
        <taxon>Xylariales</taxon>
        <taxon>Xylariaceae</taxon>
        <taxon>Xylaria</taxon>
    </lineage>
</organism>
<dbReference type="OrthoDB" id="9975959at2759"/>
<evidence type="ECO:0000313" key="13">
    <source>
        <dbReference type="Proteomes" id="UP000297716"/>
    </source>
</evidence>
<keyword evidence="9" id="KW-0234">DNA repair</keyword>
<keyword evidence="4" id="KW-0540">Nuclease</keyword>
<evidence type="ECO:0000256" key="7">
    <source>
        <dbReference type="ARBA" id="ARBA00022801"/>
    </source>
</evidence>
<dbReference type="GO" id="GO:0004518">
    <property type="term" value="F:nuclease activity"/>
    <property type="evidence" value="ECO:0007669"/>
    <property type="project" value="UniProtKB-KW"/>
</dbReference>
<gene>
    <name evidence="12" type="ORF">E0Z10_g5578</name>
</gene>
<dbReference type="Proteomes" id="UP000297716">
    <property type="component" value="Unassembled WGS sequence"/>
</dbReference>
<name>A0A4Z0YXI6_9PEZI</name>
<sequence length="342" mass="37898">MFEAIKTIIKDIDLARKPASSVPWEPDSPHAQPIFGFDDATQTWGEADTSQLNKQTQPGETNRLALFSWNIDFMLPHARPRMEAGLAELEARIAALPRSTAAVIFLQECVPGDLQTIGRAAWVRRGFLRTDMDAAHWASSAYGTTTLVDRRLGVGGVFRVHYALTRMDRDALFVDVVVAASSQSKGGNEKIIRFCNTHLESLAQEPSYRPPQVALAAKFMHEETIHGALSGDLNAIQPFDRTLHSSNGLCDAYLELGGKEDSEEGYTWGQQAAPELRNMYGCSRMDKVLYCGGVVVEKFARFGADVQVVDESEREKIISWGKFEKPWITDHLGIVAEVVVVD</sequence>
<evidence type="ECO:0000256" key="4">
    <source>
        <dbReference type="ARBA" id="ARBA00022722"/>
    </source>
</evidence>
<comment type="cofactor">
    <cofactor evidence="1">
        <name>Mn(2+)</name>
        <dbReference type="ChEBI" id="CHEBI:29035"/>
    </cofactor>
</comment>
<dbReference type="AlphaFoldDB" id="A0A4Z0YXI6"/>
<keyword evidence="7" id="KW-0378">Hydrolase</keyword>
<keyword evidence="13" id="KW-1185">Reference proteome</keyword>
<dbReference type="STRING" id="37992.A0A4Z0YXI6"/>
<dbReference type="EMBL" id="SKBN01000102">
    <property type="protein sequence ID" value="TGJ83173.1"/>
    <property type="molecule type" value="Genomic_DNA"/>
</dbReference>
<evidence type="ECO:0000256" key="8">
    <source>
        <dbReference type="ARBA" id="ARBA00022842"/>
    </source>
</evidence>
<evidence type="ECO:0000256" key="5">
    <source>
        <dbReference type="ARBA" id="ARBA00022723"/>
    </source>
</evidence>
<dbReference type="SUPFAM" id="SSF56219">
    <property type="entry name" value="DNase I-like"/>
    <property type="match status" value="1"/>
</dbReference>
<dbReference type="InterPro" id="IPR051547">
    <property type="entry name" value="TDP2-like"/>
</dbReference>
<comment type="cofactor">
    <cofactor evidence="2">
        <name>Mg(2+)</name>
        <dbReference type="ChEBI" id="CHEBI:18420"/>
    </cofactor>
</comment>
<evidence type="ECO:0000256" key="2">
    <source>
        <dbReference type="ARBA" id="ARBA00001946"/>
    </source>
</evidence>
<dbReference type="GO" id="GO:0006302">
    <property type="term" value="P:double-strand break repair"/>
    <property type="evidence" value="ECO:0007669"/>
    <property type="project" value="TreeGrafter"/>
</dbReference>
<keyword evidence="6" id="KW-0227">DNA damage</keyword>
<keyword evidence="10" id="KW-0539">Nucleus</keyword>
<comment type="caution">
    <text evidence="12">The sequence shown here is derived from an EMBL/GenBank/DDBJ whole genome shotgun (WGS) entry which is preliminary data.</text>
</comment>
<evidence type="ECO:0000256" key="9">
    <source>
        <dbReference type="ARBA" id="ARBA00023204"/>
    </source>
</evidence>
<protein>
    <recommendedName>
        <fullName evidence="11">Endonuclease/exonuclease/phosphatase domain-containing protein</fullName>
    </recommendedName>
</protein>
<accession>A0A4Z0YXI6</accession>
<evidence type="ECO:0000256" key="6">
    <source>
        <dbReference type="ARBA" id="ARBA00022763"/>
    </source>
</evidence>
<dbReference type="GO" id="GO:0003697">
    <property type="term" value="F:single-stranded DNA binding"/>
    <property type="evidence" value="ECO:0007669"/>
    <property type="project" value="TreeGrafter"/>
</dbReference>
<feature type="domain" description="Endonuclease/exonuclease/phosphatase" evidence="11">
    <location>
        <begin position="68"/>
        <end position="331"/>
    </location>
</feature>
<evidence type="ECO:0000256" key="1">
    <source>
        <dbReference type="ARBA" id="ARBA00001936"/>
    </source>
</evidence>